<feature type="signal peptide" evidence="2">
    <location>
        <begin position="1"/>
        <end position="17"/>
    </location>
</feature>
<feature type="compositionally biased region" description="Basic and acidic residues" evidence="1">
    <location>
        <begin position="516"/>
        <end position="525"/>
    </location>
</feature>
<dbReference type="OrthoDB" id="8054395at2759"/>
<dbReference type="EMBL" id="CACVKT020006447">
    <property type="protein sequence ID" value="CAC5401617.1"/>
    <property type="molecule type" value="Genomic_DNA"/>
</dbReference>
<feature type="region of interest" description="Disordered" evidence="1">
    <location>
        <begin position="127"/>
        <end position="159"/>
    </location>
</feature>
<keyword evidence="2" id="KW-0732">Signal</keyword>
<accession>A0A6J8D1W0</accession>
<feature type="region of interest" description="Disordered" evidence="1">
    <location>
        <begin position="495"/>
        <end position="581"/>
    </location>
</feature>
<proteinExistence type="predicted"/>
<feature type="compositionally biased region" description="Acidic residues" evidence="1">
    <location>
        <begin position="148"/>
        <end position="159"/>
    </location>
</feature>
<feature type="compositionally biased region" description="Low complexity" evidence="1">
    <location>
        <begin position="534"/>
        <end position="546"/>
    </location>
</feature>
<protein>
    <submittedName>
        <fullName evidence="3">Uncharacterized protein</fullName>
    </submittedName>
</protein>
<evidence type="ECO:0000256" key="1">
    <source>
        <dbReference type="SAM" id="MobiDB-lite"/>
    </source>
</evidence>
<evidence type="ECO:0000313" key="4">
    <source>
        <dbReference type="Proteomes" id="UP000507470"/>
    </source>
</evidence>
<dbReference type="AlphaFoldDB" id="A0A6J8D1W0"/>
<dbReference type="Proteomes" id="UP000507470">
    <property type="component" value="Unassembled WGS sequence"/>
</dbReference>
<name>A0A6J8D1W0_MYTCO</name>
<keyword evidence="4" id="KW-1185">Reference proteome</keyword>
<feature type="region of interest" description="Disordered" evidence="1">
    <location>
        <begin position="268"/>
        <end position="287"/>
    </location>
</feature>
<feature type="chain" id="PRO_5027078996" evidence="2">
    <location>
        <begin position="18"/>
        <end position="1014"/>
    </location>
</feature>
<feature type="compositionally biased region" description="Basic and acidic residues" evidence="1">
    <location>
        <begin position="276"/>
        <end position="287"/>
    </location>
</feature>
<evidence type="ECO:0000313" key="3">
    <source>
        <dbReference type="EMBL" id="CAC5401617.1"/>
    </source>
</evidence>
<feature type="compositionally biased region" description="Low complexity" evidence="1">
    <location>
        <begin position="499"/>
        <end position="512"/>
    </location>
</feature>
<evidence type="ECO:0000256" key="2">
    <source>
        <dbReference type="SAM" id="SignalP"/>
    </source>
</evidence>
<organism evidence="3 4">
    <name type="scientific">Mytilus coruscus</name>
    <name type="common">Sea mussel</name>
    <dbReference type="NCBI Taxonomy" id="42192"/>
    <lineage>
        <taxon>Eukaryota</taxon>
        <taxon>Metazoa</taxon>
        <taxon>Spiralia</taxon>
        <taxon>Lophotrochozoa</taxon>
        <taxon>Mollusca</taxon>
        <taxon>Bivalvia</taxon>
        <taxon>Autobranchia</taxon>
        <taxon>Pteriomorphia</taxon>
        <taxon>Mytilida</taxon>
        <taxon>Mytiloidea</taxon>
        <taxon>Mytilidae</taxon>
        <taxon>Mytilinae</taxon>
        <taxon>Mytilus</taxon>
    </lineage>
</organism>
<reference evidence="3 4" key="1">
    <citation type="submission" date="2020-06" db="EMBL/GenBank/DDBJ databases">
        <authorList>
            <person name="Li R."/>
            <person name="Bekaert M."/>
        </authorList>
    </citation>
    <scope>NUCLEOTIDE SEQUENCE [LARGE SCALE GENOMIC DNA]</scope>
    <source>
        <strain evidence="4">wild</strain>
    </source>
</reference>
<gene>
    <name evidence="3" type="ORF">MCOR_35681</name>
</gene>
<sequence>MKLGGVIFVLCCVGAFGFDGYRRSRGENPTPIGGELPQLGSEEFETRSMKFPYPGNGGGENGEYRRRYAFGFDGYRRSRGENPTPIGGELPQLGSEEFESRSMKFPYPGNGGGENSEYRRRYASPMDVTGQDDEISVTGRSEQTSGSSEDDSGSSEDEDKCIKPAFYELLSVFRRFPKTDSREMNGYEAALYEPFLDQFWTTKDKVGLDQALDIFMKDFSRSLFVERYRCKGTQLNQILISILKNRSNRLMSDGRKSIQSAVDQIKPKSNAAPYSNKDRSDMKKPRTNDREIVEKAFRLLRDILYKNSIHHLETQELGDVACYFRFVRENLRKEAEAYDTTLQQIKQQFSEWSTKDFPEVFQCTYPLRVVEIYEENWQMVNLPEEENELFQLVSRSLKRFIPKYRQSLQIVLSRIIQKFVVRVFRELKPFHDVQSADEMVGFFQKLLSSDKLQFAEKLIRSLDIFGNMEMSSESTLKSTPTPSIYKSFRRINDITSTQSLSGESDSTEGESGSSEDESRSTKDESGPTEDEYGSSESTPESSPTPSIYRPFRRINGRKTTPSPSGESGSSEDESGSSEDKDKCMKPAFYKLLSVFRRFPNMDSKELNGYEAAVYEPLLDDFWTKKDQIGLKRALRQFMRDFSKSLLTERYQCKGTQLNQMMIAVLRNTTSKFISGAWKEIQSVIDKMGTSKSYANPSIDERMARGGKNNMKDPNSRLGTIVGKVFWVLKKVLRRDVADHMETEELHDLACYLVFVREEIRSEVETGASLEQIKHQLAQWSTQLFPDVFECTDPRRVVDIYEEEWRDVNLPEEENKLFQHFSKILEKIVPKVGKGHQSATKVIDSLHITLTRTIHKSTSEMLAFFRKFVSSEKMQFAEKLIRSLDIFDTPTMAPTEAPTMAPKKVQTMAPTEAPTMAPIEAPTMAPTKVQTMAPTEAPTMAPTEAPTMAPTKVQTMAPTEAPTMAPTQAPTMAPTRAPTMAPTQAPTMAPKRFNYRKRYILQKIKDYLSKRHHYG</sequence>